<proteinExistence type="predicted"/>
<feature type="transmembrane region" description="Helical" evidence="7">
    <location>
        <begin position="25"/>
        <end position="45"/>
    </location>
</feature>
<dbReference type="AlphaFoldDB" id="A0A951U2R6"/>
<feature type="domain" description="ABC3 transporter permease C-terminal" evidence="8">
    <location>
        <begin position="275"/>
        <end position="385"/>
    </location>
</feature>
<name>A0A951U2R6_9CYAN</name>
<feature type="transmembrane region" description="Helical" evidence="7">
    <location>
        <begin position="314"/>
        <end position="341"/>
    </location>
</feature>
<organism evidence="9 10">
    <name type="scientific">Pegethrix bostrychoides GSE-TBD4-15B</name>
    <dbReference type="NCBI Taxonomy" id="2839662"/>
    <lineage>
        <taxon>Bacteria</taxon>
        <taxon>Bacillati</taxon>
        <taxon>Cyanobacteriota</taxon>
        <taxon>Cyanophyceae</taxon>
        <taxon>Oculatellales</taxon>
        <taxon>Oculatellaceae</taxon>
        <taxon>Pegethrix</taxon>
    </lineage>
</organism>
<evidence type="ECO:0000256" key="7">
    <source>
        <dbReference type="SAM" id="Phobius"/>
    </source>
</evidence>
<evidence type="ECO:0000256" key="1">
    <source>
        <dbReference type="ARBA" id="ARBA00004651"/>
    </source>
</evidence>
<reference evidence="9" key="2">
    <citation type="journal article" date="2022" name="Microbiol. Resour. Announc.">
        <title>Metagenome Sequencing to Explore Phylogenomics of Terrestrial Cyanobacteria.</title>
        <authorList>
            <person name="Ward R.D."/>
            <person name="Stajich J.E."/>
            <person name="Johansen J.R."/>
            <person name="Huntemann M."/>
            <person name="Clum A."/>
            <person name="Foster B."/>
            <person name="Foster B."/>
            <person name="Roux S."/>
            <person name="Palaniappan K."/>
            <person name="Varghese N."/>
            <person name="Mukherjee S."/>
            <person name="Reddy T.B.K."/>
            <person name="Daum C."/>
            <person name="Copeland A."/>
            <person name="Chen I.A."/>
            <person name="Ivanova N.N."/>
            <person name="Kyrpides N.C."/>
            <person name="Shapiro N."/>
            <person name="Eloe-Fadrosh E.A."/>
            <person name="Pietrasiak N."/>
        </authorList>
    </citation>
    <scope>NUCLEOTIDE SEQUENCE</scope>
    <source>
        <strain evidence="9">GSE-TBD4-15B</strain>
    </source>
</reference>
<protein>
    <submittedName>
        <fullName evidence="9">ABC transporter permease DevC</fullName>
    </submittedName>
</protein>
<evidence type="ECO:0000313" key="10">
    <source>
        <dbReference type="Proteomes" id="UP000707356"/>
    </source>
</evidence>
<dbReference type="PANTHER" id="PTHR43738">
    <property type="entry name" value="ABC TRANSPORTER, MEMBRANE PROTEIN"/>
    <property type="match status" value="1"/>
</dbReference>
<evidence type="ECO:0000256" key="3">
    <source>
        <dbReference type="ARBA" id="ARBA00022475"/>
    </source>
</evidence>
<keyword evidence="6 7" id="KW-0472">Membrane</keyword>
<evidence type="ECO:0000256" key="6">
    <source>
        <dbReference type="ARBA" id="ARBA00023136"/>
    </source>
</evidence>
<dbReference type="InterPro" id="IPR003838">
    <property type="entry name" value="ABC3_permease_C"/>
</dbReference>
<evidence type="ECO:0000259" key="8">
    <source>
        <dbReference type="Pfam" id="PF02687"/>
    </source>
</evidence>
<comment type="caution">
    <text evidence="9">The sequence shown here is derived from an EMBL/GenBank/DDBJ whole genome shotgun (WGS) entry which is preliminary data.</text>
</comment>
<dbReference type="Pfam" id="PF02687">
    <property type="entry name" value="FtsX"/>
    <property type="match status" value="1"/>
</dbReference>
<keyword evidence="4 7" id="KW-0812">Transmembrane</keyword>
<dbReference type="EMBL" id="JAHHHV010000002">
    <property type="protein sequence ID" value="MBW4463873.1"/>
    <property type="molecule type" value="Genomic_DNA"/>
</dbReference>
<keyword evidence="2" id="KW-0813">Transport</keyword>
<gene>
    <name evidence="9" type="primary">devC</name>
    <name evidence="9" type="ORF">KME07_00325</name>
</gene>
<feature type="transmembrane region" description="Helical" evidence="7">
    <location>
        <begin position="269"/>
        <end position="293"/>
    </location>
</feature>
<dbReference type="Proteomes" id="UP000707356">
    <property type="component" value="Unassembled WGS sequence"/>
</dbReference>
<accession>A0A951U2R6</accession>
<dbReference type="InterPro" id="IPR051125">
    <property type="entry name" value="ABC-4/HrtB_transporter"/>
</dbReference>
<dbReference type="InterPro" id="IPR005891">
    <property type="entry name" value="DevC"/>
</dbReference>
<keyword evidence="5 7" id="KW-1133">Transmembrane helix</keyword>
<feature type="transmembrane region" description="Helical" evidence="7">
    <location>
        <begin position="361"/>
        <end position="380"/>
    </location>
</feature>
<comment type="subcellular location">
    <subcellularLocation>
        <location evidence="1">Cell membrane</location>
        <topology evidence="1">Multi-pass membrane protein</topology>
    </subcellularLocation>
</comment>
<dbReference type="PANTHER" id="PTHR43738:SF1">
    <property type="entry name" value="HEMIN TRANSPORT SYSTEM PERMEASE PROTEIN HRTB-RELATED"/>
    <property type="match status" value="1"/>
</dbReference>
<keyword evidence="3" id="KW-1003">Cell membrane</keyword>
<dbReference type="PIRSF" id="PIRSF031773">
    <property type="entry name" value="DevC"/>
    <property type="match status" value="1"/>
</dbReference>
<sequence length="394" mass="43928">MVRFSQFVRRTPLAWFNLTYERRRLLTSLAGVAFSVLLMFIFRGFENALYDSQVQLLKLLNGDVVLISPLKNNMFVPEQIARQRLYQAQAYAGVEAAYPLYTTTAYWKNPETRRTRPLRVIAFNLSDPVLQLPGITESLRQLQMPWTALLDQRSRPEVGSGAAGTLTEVDEQQIKVVGSFELGTDFASGNGNVVMSDQNFLRYFGRLGPDEDSRDLSTIDLGLLKLAPDQAPDVLARTLSEALPKDVKVMTKAEFVEQELNYWRENTSIGFVFSLLAVMSFAVGIILVYQILYTDISDHWSEYATLKAMGYSNLYLLGVVIQEAVILAVMGFIPGCLVSAGLYKLTANATGLLMQMTQTRIINLFIATVLMCLISGAIAVRKVQTADPAEVFGL</sequence>
<dbReference type="NCBIfam" id="TIGR01185">
    <property type="entry name" value="devC"/>
    <property type="match status" value="1"/>
</dbReference>
<reference evidence="9" key="1">
    <citation type="submission" date="2021-05" db="EMBL/GenBank/DDBJ databases">
        <authorList>
            <person name="Pietrasiak N."/>
            <person name="Ward R."/>
            <person name="Stajich J.E."/>
            <person name="Kurbessoian T."/>
        </authorList>
    </citation>
    <scope>NUCLEOTIDE SEQUENCE</scope>
    <source>
        <strain evidence="9">GSE-TBD4-15B</strain>
    </source>
</reference>
<evidence type="ECO:0000256" key="5">
    <source>
        <dbReference type="ARBA" id="ARBA00022989"/>
    </source>
</evidence>
<evidence type="ECO:0000256" key="2">
    <source>
        <dbReference type="ARBA" id="ARBA00022448"/>
    </source>
</evidence>
<evidence type="ECO:0000313" key="9">
    <source>
        <dbReference type="EMBL" id="MBW4463873.1"/>
    </source>
</evidence>
<evidence type="ECO:0000256" key="4">
    <source>
        <dbReference type="ARBA" id="ARBA00022692"/>
    </source>
</evidence>
<dbReference type="GO" id="GO:0005886">
    <property type="term" value="C:plasma membrane"/>
    <property type="evidence" value="ECO:0007669"/>
    <property type="project" value="UniProtKB-SubCell"/>
</dbReference>